<evidence type="ECO:0000313" key="14">
    <source>
        <dbReference type="Proteomes" id="UP001629523"/>
    </source>
</evidence>
<evidence type="ECO:0000256" key="2">
    <source>
        <dbReference type="ARBA" id="ARBA00007783"/>
    </source>
</evidence>
<gene>
    <name evidence="13" type="ORF">WFP14_06275</name>
</gene>
<evidence type="ECO:0000256" key="8">
    <source>
        <dbReference type="ARBA" id="ARBA00022989"/>
    </source>
</evidence>
<keyword evidence="3 11" id="KW-0813">Transport</keyword>
<keyword evidence="10 11" id="KW-0472">Membrane</keyword>
<keyword evidence="14" id="KW-1185">Reference proteome</keyword>
<evidence type="ECO:0000256" key="4">
    <source>
        <dbReference type="ARBA" id="ARBA00022475"/>
    </source>
</evidence>
<dbReference type="InterPro" id="IPR013525">
    <property type="entry name" value="ABC2_TM"/>
</dbReference>
<organism evidence="13 14">
    <name type="scientific">Yersinia proxima</name>
    <dbReference type="NCBI Taxonomy" id="2890316"/>
    <lineage>
        <taxon>Bacteria</taxon>
        <taxon>Pseudomonadati</taxon>
        <taxon>Pseudomonadota</taxon>
        <taxon>Gammaproteobacteria</taxon>
        <taxon>Enterobacterales</taxon>
        <taxon>Yersiniaceae</taxon>
        <taxon>Yersinia</taxon>
    </lineage>
</organism>
<protein>
    <recommendedName>
        <fullName evidence="11">Transport permease protein</fullName>
    </recommendedName>
</protein>
<evidence type="ECO:0000256" key="5">
    <source>
        <dbReference type="ARBA" id="ARBA00022597"/>
    </source>
</evidence>
<feature type="transmembrane region" description="Helical" evidence="11">
    <location>
        <begin position="142"/>
        <end position="169"/>
    </location>
</feature>
<dbReference type="PROSITE" id="PS51012">
    <property type="entry name" value="ABC_TM2"/>
    <property type="match status" value="1"/>
</dbReference>
<dbReference type="PRINTS" id="PR00164">
    <property type="entry name" value="ABC2TRNSPORT"/>
</dbReference>
<comment type="caution">
    <text evidence="13">The sequence shown here is derived from an EMBL/GenBank/DDBJ whole genome shotgun (WGS) entry which is preliminary data.</text>
</comment>
<comment type="similarity">
    <text evidence="2 11">Belongs to the ABC-2 integral membrane protein family.</text>
</comment>
<evidence type="ECO:0000256" key="6">
    <source>
        <dbReference type="ARBA" id="ARBA00022692"/>
    </source>
</evidence>
<keyword evidence="7" id="KW-0972">Capsule biogenesis/degradation</keyword>
<dbReference type="RefSeq" id="WP_050075608.1">
    <property type="nucleotide sequence ID" value="NZ_CABHYG010000009.1"/>
</dbReference>
<reference evidence="13 14" key="1">
    <citation type="journal article" date="2024" name="Infect. Genet. Evol.">
        <title>Characteristics and comparative genome analysis of Yersinia enterocolitica and related species associated with human infections in Switzerland 2019-2023.</title>
        <authorList>
            <person name="Stevens M.J.A."/>
            <person name="Horlbog J.A."/>
            <person name="Diethelm A."/>
            <person name="Stephan R."/>
            <person name="Nuesch-Inderbinen M."/>
        </authorList>
    </citation>
    <scope>NUCLEOTIDE SEQUENCE [LARGE SCALE GENOMIC DNA]</scope>
    <source>
        <strain evidence="13 14">N20-0302</strain>
    </source>
</reference>
<dbReference type="PANTHER" id="PTHR30413:SF10">
    <property type="entry name" value="CAPSULE POLYSACCHARIDE EXPORT INNER-MEMBRANE PROTEIN CTRC"/>
    <property type="match status" value="1"/>
</dbReference>
<evidence type="ECO:0000256" key="3">
    <source>
        <dbReference type="ARBA" id="ARBA00022448"/>
    </source>
</evidence>
<dbReference type="GeneID" id="93970400"/>
<dbReference type="EMBL" id="JBBEST010000001">
    <property type="protein sequence ID" value="MFM1346157.1"/>
    <property type="molecule type" value="Genomic_DNA"/>
</dbReference>
<keyword evidence="8 11" id="KW-1133">Transmembrane helix</keyword>
<name>A0ABW9EW52_9GAMM</name>
<evidence type="ECO:0000259" key="12">
    <source>
        <dbReference type="PROSITE" id="PS51012"/>
    </source>
</evidence>
<evidence type="ECO:0000256" key="10">
    <source>
        <dbReference type="ARBA" id="ARBA00023136"/>
    </source>
</evidence>
<proteinExistence type="inferred from homology"/>
<dbReference type="Pfam" id="PF01061">
    <property type="entry name" value="ABC2_membrane"/>
    <property type="match status" value="1"/>
</dbReference>
<evidence type="ECO:0000256" key="1">
    <source>
        <dbReference type="ARBA" id="ARBA00004651"/>
    </source>
</evidence>
<evidence type="ECO:0000256" key="7">
    <source>
        <dbReference type="ARBA" id="ARBA00022903"/>
    </source>
</evidence>
<evidence type="ECO:0000256" key="11">
    <source>
        <dbReference type="RuleBase" id="RU361157"/>
    </source>
</evidence>
<accession>A0ABW9EW52</accession>
<evidence type="ECO:0000313" key="13">
    <source>
        <dbReference type="EMBL" id="MFM1346157.1"/>
    </source>
</evidence>
<sequence>MLLAIYRYRGFIIGSARREFQSRYQSSILGPLWLVIQPLSLILVYTIVFSAIMKAKLPGNPSHVAYSIYLCSGIILWNLFSEVITKSVTVFIRHSNIIKKINFPKICLPVIILVTSAINFLLIFSIFLVFLVLSNSLQGFSILYIIPIVAITLLFSISLGMIIAVLNVFFRDVGQFIIVALQFWFWLTPIVYPVSILPMWVQNVIHYNPLTGLVISAQKIFVSGEVPLLSNLLPSIIATVIFSMLGLSLFRKYGKDMVDEL</sequence>
<keyword evidence="4 11" id="KW-1003">Cell membrane</keyword>
<dbReference type="Proteomes" id="UP001629523">
    <property type="component" value="Unassembled WGS sequence"/>
</dbReference>
<feature type="transmembrane region" description="Helical" evidence="11">
    <location>
        <begin position="28"/>
        <end position="52"/>
    </location>
</feature>
<dbReference type="InterPro" id="IPR047817">
    <property type="entry name" value="ABC2_TM_bact-type"/>
</dbReference>
<dbReference type="InterPro" id="IPR000412">
    <property type="entry name" value="ABC_2_transport"/>
</dbReference>
<feature type="transmembrane region" description="Helical" evidence="11">
    <location>
        <begin position="176"/>
        <end position="201"/>
    </location>
</feature>
<evidence type="ECO:0000256" key="9">
    <source>
        <dbReference type="ARBA" id="ARBA00023047"/>
    </source>
</evidence>
<feature type="transmembrane region" description="Helical" evidence="11">
    <location>
        <begin position="106"/>
        <end position="130"/>
    </location>
</feature>
<feature type="domain" description="ABC transmembrane type-2" evidence="12">
    <location>
        <begin position="29"/>
        <end position="253"/>
    </location>
</feature>
<dbReference type="PANTHER" id="PTHR30413">
    <property type="entry name" value="INNER MEMBRANE TRANSPORT PERMEASE"/>
    <property type="match status" value="1"/>
</dbReference>
<feature type="transmembrane region" description="Helical" evidence="11">
    <location>
        <begin position="232"/>
        <end position="250"/>
    </location>
</feature>
<keyword evidence="5" id="KW-0762">Sugar transport</keyword>
<keyword evidence="6 11" id="KW-0812">Transmembrane</keyword>
<comment type="subcellular location">
    <subcellularLocation>
        <location evidence="11">Cell inner membrane</location>
        <topology evidence="11">Multi-pass membrane protein</topology>
    </subcellularLocation>
    <subcellularLocation>
        <location evidence="1">Cell membrane</location>
        <topology evidence="1">Multi-pass membrane protein</topology>
    </subcellularLocation>
</comment>
<keyword evidence="9" id="KW-0625">Polysaccharide transport</keyword>
<feature type="transmembrane region" description="Helical" evidence="11">
    <location>
        <begin position="64"/>
        <end position="85"/>
    </location>
</feature>